<protein>
    <submittedName>
        <fullName evidence="1">Uncharacterized protein</fullName>
    </submittedName>
</protein>
<gene>
    <name evidence="1" type="ORF">GF359_09965</name>
</gene>
<reference evidence="1" key="1">
    <citation type="submission" date="2019-11" db="EMBL/GenBank/DDBJ databases">
        <title>Microbial mats filling the niche in hypersaline microbial mats.</title>
        <authorList>
            <person name="Wong H.L."/>
            <person name="Macleod F.I."/>
            <person name="White R.A. III"/>
            <person name="Burns B.P."/>
        </authorList>
    </citation>
    <scope>NUCLEOTIDE SEQUENCE</scope>
    <source>
        <strain evidence="1">Bin_327</strain>
    </source>
</reference>
<proteinExistence type="predicted"/>
<comment type="caution">
    <text evidence="1">The sequence shown here is derived from an EMBL/GenBank/DDBJ whole genome shotgun (WGS) entry which is preliminary data.</text>
</comment>
<dbReference type="Proteomes" id="UP000630660">
    <property type="component" value="Unassembled WGS sequence"/>
</dbReference>
<dbReference type="AlphaFoldDB" id="A0A9D5KDD2"/>
<name>A0A9D5KDD2_UNCW3</name>
<feature type="non-terminal residue" evidence="1">
    <location>
        <position position="65"/>
    </location>
</feature>
<organism evidence="1 2">
    <name type="scientific">candidate division WOR-3 bacterium</name>
    <dbReference type="NCBI Taxonomy" id="2052148"/>
    <lineage>
        <taxon>Bacteria</taxon>
        <taxon>Bacteria division WOR-3</taxon>
    </lineage>
</organism>
<evidence type="ECO:0000313" key="1">
    <source>
        <dbReference type="EMBL" id="MBD3365526.1"/>
    </source>
</evidence>
<sequence length="65" mass="7261">MKLLKVSVLAAVLSCIVVGSEVKLIPPVSTQINETPNLFLADDPLGFERMVITDDEEWLHNRINQ</sequence>
<evidence type="ECO:0000313" key="2">
    <source>
        <dbReference type="Proteomes" id="UP000630660"/>
    </source>
</evidence>
<accession>A0A9D5KDD2</accession>
<dbReference type="EMBL" id="WJKJ01000330">
    <property type="protein sequence ID" value="MBD3365526.1"/>
    <property type="molecule type" value="Genomic_DNA"/>
</dbReference>